<dbReference type="AlphaFoldDB" id="A0AAD0RVF8"/>
<dbReference type="Gene3D" id="3.40.50.300">
    <property type="entry name" value="P-loop containing nucleotide triphosphate hydrolases"/>
    <property type="match status" value="1"/>
</dbReference>
<accession>A0AAD0RVF8</accession>
<proteinExistence type="predicted"/>
<organism evidence="2 3">
    <name type="scientific">Chromobacterium rhizoryzae</name>
    <dbReference type="NCBI Taxonomy" id="1778675"/>
    <lineage>
        <taxon>Bacteria</taxon>
        <taxon>Pseudomonadati</taxon>
        <taxon>Pseudomonadota</taxon>
        <taxon>Betaproteobacteria</taxon>
        <taxon>Neisseriales</taxon>
        <taxon>Chromobacteriaceae</taxon>
        <taxon>Chromobacterium</taxon>
    </lineage>
</organism>
<keyword evidence="2" id="KW-0067">ATP-binding</keyword>
<dbReference type="PANTHER" id="PTHR43581:SF2">
    <property type="entry name" value="EXCINUCLEASE ATPASE SUBUNIT"/>
    <property type="match status" value="1"/>
</dbReference>
<dbReference type="PANTHER" id="PTHR43581">
    <property type="entry name" value="ATP/GTP PHOSPHATASE"/>
    <property type="match status" value="1"/>
</dbReference>
<feature type="domain" description="ATPase AAA-type core" evidence="1">
    <location>
        <begin position="71"/>
        <end position="146"/>
    </location>
</feature>
<dbReference type="InterPro" id="IPR027417">
    <property type="entry name" value="P-loop_NTPase"/>
</dbReference>
<evidence type="ECO:0000313" key="3">
    <source>
        <dbReference type="Proteomes" id="UP000259465"/>
    </source>
</evidence>
<reference evidence="2 3" key="1">
    <citation type="submission" date="2018-08" db="EMBL/GenBank/DDBJ databases">
        <title>Complete genome sequence of JP2-74.</title>
        <authorList>
            <person name="Wu L."/>
        </authorList>
    </citation>
    <scope>NUCLEOTIDE SEQUENCE [LARGE SCALE GENOMIC DNA]</scope>
    <source>
        <strain evidence="2 3">JP2-74</strain>
    </source>
</reference>
<dbReference type="InterPro" id="IPR051396">
    <property type="entry name" value="Bact_Antivir_Def_Nuclease"/>
</dbReference>
<dbReference type="KEGG" id="crz:D1345_23035"/>
<dbReference type="InterPro" id="IPR003959">
    <property type="entry name" value="ATPase_AAA_core"/>
</dbReference>
<dbReference type="Proteomes" id="UP000259465">
    <property type="component" value="Chromosome"/>
</dbReference>
<evidence type="ECO:0000259" key="1">
    <source>
        <dbReference type="Pfam" id="PF13304"/>
    </source>
</evidence>
<dbReference type="EMBL" id="CP031968">
    <property type="protein sequence ID" value="AXT49267.1"/>
    <property type="molecule type" value="Genomic_DNA"/>
</dbReference>
<dbReference type="GO" id="GO:0016887">
    <property type="term" value="F:ATP hydrolysis activity"/>
    <property type="evidence" value="ECO:0007669"/>
    <property type="project" value="InterPro"/>
</dbReference>
<sequence length="245" mass="26516">MADWLLNEFHYEDFNELELLLTRRGKRIRLLLGGNGVVCDTASSAALRLGILTDLLGLSDAKVRSRFNSSEFSAFDLSSGEYHMYSSILGLGFGVDNSSVVLIDEPENSLHPQWQQEFMDSVFGISAQALEQGHLLVCTHSPLIVSAALDGSTIVDLTDEIPSVVVASFGASSDEVLLSQFGVGSSRNRVVVDTVQRAVSLVERGGFNNPEFEAMAPDLVSIRQALRSDDPLVDIINALLGEEGV</sequence>
<name>A0AAD0RVF8_9NEIS</name>
<evidence type="ECO:0000313" key="2">
    <source>
        <dbReference type="EMBL" id="AXT49267.1"/>
    </source>
</evidence>
<dbReference type="SUPFAM" id="SSF52540">
    <property type="entry name" value="P-loop containing nucleoside triphosphate hydrolases"/>
    <property type="match status" value="1"/>
</dbReference>
<dbReference type="GO" id="GO:0005524">
    <property type="term" value="F:ATP binding"/>
    <property type="evidence" value="ECO:0007669"/>
    <property type="project" value="UniProtKB-KW"/>
</dbReference>
<gene>
    <name evidence="2" type="ORF">D1345_23035</name>
</gene>
<dbReference type="Pfam" id="PF13304">
    <property type="entry name" value="AAA_21"/>
    <property type="match status" value="1"/>
</dbReference>
<keyword evidence="3" id="KW-1185">Reference proteome</keyword>
<keyword evidence="2" id="KW-0547">Nucleotide-binding</keyword>
<protein>
    <submittedName>
        <fullName evidence="2">ATP-binding protein</fullName>
    </submittedName>
</protein>